<evidence type="ECO:0000256" key="1">
    <source>
        <dbReference type="SAM" id="SignalP"/>
    </source>
</evidence>
<evidence type="ECO:0000313" key="3">
    <source>
        <dbReference type="Proteomes" id="UP000233837"/>
    </source>
</evidence>
<reference evidence="2 3" key="2">
    <citation type="journal article" date="2017" name="Nature">
        <title>The Apostasia genome and the evolution of orchids.</title>
        <authorList>
            <person name="Zhang G.Q."/>
            <person name="Liu K.W."/>
            <person name="Li Z."/>
            <person name="Lohaus R."/>
            <person name="Hsiao Y.Y."/>
            <person name="Niu S.C."/>
            <person name="Wang J.Y."/>
            <person name="Lin Y.C."/>
            <person name="Xu Q."/>
            <person name="Chen L.J."/>
            <person name="Yoshida K."/>
            <person name="Fujiwara S."/>
            <person name="Wang Z.W."/>
            <person name="Zhang Y.Q."/>
            <person name="Mitsuda N."/>
            <person name="Wang M."/>
            <person name="Liu G.H."/>
            <person name="Pecoraro L."/>
            <person name="Huang H.X."/>
            <person name="Xiao X.J."/>
            <person name="Lin M."/>
            <person name="Wu X.Y."/>
            <person name="Wu W.L."/>
            <person name="Chen Y.Y."/>
            <person name="Chang S.B."/>
            <person name="Sakamoto S."/>
            <person name="Ohme-Takagi M."/>
            <person name="Yagi M."/>
            <person name="Zeng S.J."/>
            <person name="Shen C.Y."/>
            <person name="Yeh C.M."/>
            <person name="Luo Y.B."/>
            <person name="Tsai W.C."/>
            <person name="Van de Peer Y."/>
            <person name="Liu Z.J."/>
        </authorList>
    </citation>
    <scope>NUCLEOTIDE SEQUENCE [LARGE SCALE GENOMIC DNA]</scope>
    <source>
        <tissue evidence="2">The whole plant</tissue>
    </source>
</reference>
<gene>
    <name evidence="2" type="ORF">MA16_Dca018333</name>
</gene>
<dbReference type="Proteomes" id="UP000233837">
    <property type="component" value="Unassembled WGS sequence"/>
</dbReference>
<keyword evidence="3" id="KW-1185">Reference proteome</keyword>
<dbReference type="PANTHER" id="PTHR34687">
    <property type="entry name" value="CHAPERONE PROTEIN DNAJ-LIKE PROTEIN"/>
    <property type="match status" value="1"/>
</dbReference>
<protein>
    <recommendedName>
        <fullName evidence="4">Chaperone protein dnaJ-related</fullName>
    </recommendedName>
</protein>
<proteinExistence type="predicted"/>
<reference evidence="2 3" key="1">
    <citation type="journal article" date="2016" name="Sci. Rep.">
        <title>The Dendrobium catenatum Lindl. genome sequence provides insights into polysaccharide synthase, floral development and adaptive evolution.</title>
        <authorList>
            <person name="Zhang G.Q."/>
            <person name="Xu Q."/>
            <person name="Bian C."/>
            <person name="Tsai W.C."/>
            <person name="Yeh C.M."/>
            <person name="Liu K.W."/>
            <person name="Yoshida K."/>
            <person name="Zhang L.S."/>
            <person name="Chang S.B."/>
            <person name="Chen F."/>
            <person name="Shi Y."/>
            <person name="Su Y.Y."/>
            <person name="Zhang Y.Q."/>
            <person name="Chen L.J."/>
            <person name="Yin Y."/>
            <person name="Lin M."/>
            <person name="Huang H."/>
            <person name="Deng H."/>
            <person name="Wang Z.W."/>
            <person name="Zhu S.L."/>
            <person name="Zhao X."/>
            <person name="Deng C."/>
            <person name="Niu S.C."/>
            <person name="Huang J."/>
            <person name="Wang M."/>
            <person name="Liu G.H."/>
            <person name="Yang H.J."/>
            <person name="Xiao X.J."/>
            <person name="Hsiao Y.Y."/>
            <person name="Wu W.L."/>
            <person name="Chen Y.Y."/>
            <person name="Mitsuda N."/>
            <person name="Ohme-Takagi M."/>
            <person name="Luo Y.B."/>
            <person name="Van de Peer Y."/>
            <person name="Liu Z.J."/>
        </authorList>
    </citation>
    <scope>NUCLEOTIDE SEQUENCE [LARGE SCALE GENOMIC DNA]</scope>
    <source>
        <tissue evidence="2">The whole plant</tissue>
    </source>
</reference>
<dbReference type="PANTHER" id="PTHR34687:SF1">
    <property type="entry name" value="CHAPERONE PROTEIN DNAJ-LIKE PROTEIN"/>
    <property type="match status" value="1"/>
</dbReference>
<name>A0A2I0VWP7_9ASPA</name>
<accession>A0A2I0VWP7</accession>
<evidence type="ECO:0008006" key="4">
    <source>
        <dbReference type="Google" id="ProtNLM"/>
    </source>
</evidence>
<sequence>MGPLVLATQVATGLGVVAGAMLVKAADECRMHPPLAGGWQQRCPKCSGTGKVECLCSRWSDGDRGCRTCAGSGRMACNNCRGSGSGKIAPIRISVRSSRPSF</sequence>
<dbReference type="EMBL" id="KZ503163">
    <property type="protein sequence ID" value="PKU67825.1"/>
    <property type="molecule type" value="Genomic_DNA"/>
</dbReference>
<keyword evidence="1" id="KW-0732">Signal</keyword>
<feature type="signal peptide" evidence="1">
    <location>
        <begin position="1"/>
        <end position="25"/>
    </location>
</feature>
<evidence type="ECO:0000313" key="2">
    <source>
        <dbReference type="EMBL" id="PKU67825.1"/>
    </source>
</evidence>
<dbReference type="AlphaFoldDB" id="A0A2I0VWP7"/>
<dbReference type="OrthoDB" id="525163at2759"/>
<feature type="chain" id="PRO_5014194733" description="Chaperone protein dnaJ-related" evidence="1">
    <location>
        <begin position="26"/>
        <end position="102"/>
    </location>
</feature>
<organism evidence="2 3">
    <name type="scientific">Dendrobium catenatum</name>
    <dbReference type="NCBI Taxonomy" id="906689"/>
    <lineage>
        <taxon>Eukaryota</taxon>
        <taxon>Viridiplantae</taxon>
        <taxon>Streptophyta</taxon>
        <taxon>Embryophyta</taxon>
        <taxon>Tracheophyta</taxon>
        <taxon>Spermatophyta</taxon>
        <taxon>Magnoliopsida</taxon>
        <taxon>Liliopsida</taxon>
        <taxon>Asparagales</taxon>
        <taxon>Orchidaceae</taxon>
        <taxon>Epidendroideae</taxon>
        <taxon>Malaxideae</taxon>
        <taxon>Dendrobiinae</taxon>
        <taxon>Dendrobium</taxon>
    </lineage>
</organism>